<dbReference type="EMBL" id="JAEIOS010000011">
    <property type="protein sequence ID" value="MBI8989195.1"/>
    <property type="molecule type" value="Genomic_DNA"/>
</dbReference>
<protein>
    <submittedName>
        <fullName evidence="3">Methyltransferase domain-containing protein</fullName>
    </submittedName>
</protein>
<sequence length="276" mass="30494">MSQKPAEKPQNTSTPLPASDREAGKAPGHWLLARVGKKVLRPGGRETTEWVINHLPVEGHAVVEFAPGLGVTAAELLARKPSSYVGVDADADACAITGSKLPQNNPNFRMQLGSAKETNLEAGSADVVIGEAMLTMQTDKHKLEIMREAHRILRPGGRYGIHELGLHPDNLDPVIKNRIQKDLARAIKVNARPLTTAEWTELAEEAGFRVVDVYHAPMALLEPKRMVADEGLPRTLKIIFNVLRQPEIRKRVMTMRRTFTTYADNLNAIGMVLERK</sequence>
<dbReference type="Proteomes" id="UP000645966">
    <property type="component" value="Unassembled WGS sequence"/>
</dbReference>
<evidence type="ECO:0000259" key="2">
    <source>
        <dbReference type="Pfam" id="PF13649"/>
    </source>
</evidence>
<keyword evidence="3" id="KW-0808">Transferase</keyword>
<evidence type="ECO:0000313" key="4">
    <source>
        <dbReference type="Proteomes" id="UP000645966"/>
    </source>
</evidence>
<gene>
    <name evidence="3" type="ORF">JDV75_05400</name>
</gene>
<accession>A0A934M8J6</accession>
<dbReference type="InterPro" id="IPR029063">
    <property type="entry name" value="SAM-dependent_MTases_sf"/>
</dbReference>
<dbReference type="Pfam" id="PF13649">
    <property type="entry name" value="Methyltransf_25"/>
    <property type="match status" value="1"/>
</dbReference>
<organism evidence="3 4">
    <name type="scientific">Corynebacterium meridianum</name>
    <dbReference type="NCBI Taxonomy" id="2765363"/>
    <lineage>
        <taxon>Bacteria</taxon>
        <taxon>Bacillati</taxon>
        <taxon>Actinomycetota</taxon>
        <taxon>Actinomycetes</taxon>
        <taxon>Mycobacteriales</taxon>
        <taxon>Corynebacteriaceae</taxon>
        <taxon>Corynebacterium</taxon>
    </lineage>
</organism>
<name>A0A934M8J6_9CORY</name>
<keyword evidence="3" id="KW-0489">Methyltransferase</keyword>
<feature type="compositionally biased region" description="Polar residues" evidence="1">
    <location>
        <begin position="1"/>
        <end position="16"/>
    </location>
</feature>
<dbReference type="AlphaFoldDB" id="A0A934M8J6"/>
<dbReference type="GO" id="GO:0008168">
    <property type="term" value="F:methyltransferase activity"/>
    <property type="evidence" value="ECO:0007669"/>
    <property type="project" value="UniProtKB-KW"/>
</dbReference>
<evidence type="ECO:0000256" key="1">
    <source>
        <dbReference type="SAM" id="MobiDB-lite"/>
    </source>
</evidence>
<comment type="caution">
    <text evidence="3">The sequence shown here is derived from an EMBL/GenBank/DDBJ whole genome shotgun (WGS) entry which is preliminary data.</text>
</comment>
<reference evidence="3" key="1">
    <citation type="submission" date="2020-12" db="EMBL/GenBank/DDBJ databases">
        <title>Genome public.</title>
        <authorList>
            <person name="Sun Q."/>
        </authorList>
    </citation>
    <scope>NUCLEOTIDE SEQUENCE</scope>
    <source>
        <strain evidence="3">CCM 8863</strain>
    </source>
</reference>
<dbReference type="SUPFAM" id="SSF53335">
    <property type="entry name" value="S-adenosyl-L-methionine-dependent methyltransferases"/>
    <property type="match status" value="1"/>
</dbReference>
<dbReference type="Gene3D" id="3.40.50.150">
    <property type="entry name" value="Vaccinia Virus protein VP39"/>
    <property type="match status" value="1"/>
</dbReference>
<dbReference type="CDD" id="cd02440">
    <property type="entry name" value="AdoMet_MTases"/>
    <property type="match status" value="1"/>
</dbReference>
<dbReference type="GO" id="GO:0032259">
    <property type="term" value="P:methylation"/>
    <property type="evidence" value="ECO:0007669"/>
    <property type="project" value="UniProtKB-KW"/>
</dbReference>
<evidence type="ECO:0000313" key="3">
    <source>
        <dbReference type="EMBL" id="MBI8989195.1"/>
    </source>
</evidence>
<dbReference type="InterPro" id="IPR041698">
    <property type="entry name" value="Methyltransf_25"/>
</dbReference>
<dbReference type="RefSeq" id="WP_198738199.1">
    <property type="nucleotide sequence ID" value="NZ_JAEIOS010000011.1"/>
</dbReference>
<feature type="region of interest" description="Disordered" evidence="1">
    <location>
        <begin position="1"/>
        <end position="28"/>
    </location>
</feature>
<feature type="domain" description="Methyltransferase" evidence="2">
    <location>
        <begin position="62"/>
        <end position="157"/>
    </location>
</feature>
<keyword evidence="4" id="KW-1185">Reference proteome</keyword>
<proteinExistence type="predicted"/>